<evidence type="ECO:0000259" key="7">
    <source>
        <dbReference type="PROSITE" id="PS51900"/>
    </source>
</evidence>
<keyword evidence="2" id="KW-0229">DNA integration</keyword>
<dbReference type="PANTHER" id="PTHR30629">
    <property type="entry name" value="PROPHAGE INTEGRASE"/>
    <property type="match status" value="1"/>
</dbReference>
<dbReference type="InterPro" id="IPR050808">
    <property type="entry name" value="Phage_Integrase"/>
</dbReference>
<dbReference type="GO" id="GO:0003677">
    <property type="term" value="F:DNA binding"/>
    <property type="evidence" value="ECO:0007669"/>
    <property type="project" value="UniProtKB-UniRule"/>
</dbReference>
<comment type="caution">
    <text evidence="8">The sequence shown here is derived from an EMBL/GenBank/DDBJ whole genome shotgun (WGS) entry which is preliminary data.</text>
</comment>
<dbReference type="Gene3D" id="1.10.443.10">
    <property type="entry name" value="Intergrase catalytic core"/>
    <property type="match status" value="1"/>
</dbReference>
<keyword evidence="3 5" id="KW-0238">DNA-binding</keyword>
<dbReference type="AlphaFoldDB" id="A0A0L1KA75"/>
<gene>
    <name evidence="8" type="ORF">J121_1412</name>
</gene>
<evidence type="ECO:0000259" key="6">
    <source>
        <dbReference type="PROSITE" id="PS51898"/>
    </source>
</evidence>
<dbReference type="GO" id="GO:0015074">
    <property type="term" value="P:DNA integration"/>
    <property type="evidence" value="ECO:0007669"/>
    <property type="project" value="UniProtKB-KW"/>
</dbReference>
<comment type="similarity">
    <text evidence="1">Belongs to the 'phage' integrase family.</text>
</comment>
<dbReference type="PATRIC" id="fig|1306953.7.peg.1453"/>
<dbReference type="InterPro" id="IPR002104">
    <property type="entry name" value="Integrase_catalytic"/>
</dbReference>
<dbReference type="PROSITE" id="PS51900">
    <property type="entry name" value="CB"/>
    <property type="match status" value="1"/>
</dbReference>
<dbReference type="InterPro" id="IPR010998">
    <property type="entry name" value="Integrase_recombinase_N"/>
</dbReference>
<feature type="domain" description="Core-binding (CB)" evidence="7">
    <location>
        <begin position="95"/>
        <end position="203"/>
    </location>
</feature>
<dbReference type="Pfam" id="PF22022">
    <property type="entry name" value="Phage_int_M"/>
    <property type="match status" value="1"/>
</dbReference>
<dbReference type="InterPro" id="IPR053876">
    <property type="entry name" value="Phage_int_M"/>
</dbReference>
<dbReference type="Pfam" id="PF00589">
    <property type="entry name" value="Phage_integrase"/>
    <property type="match status" value="1"/>
</dbReference>
<dbReference type="InterPro" id="IPR044068">
    <property type="entry name" value="CB"/>
</dbReference>
<dbReference type="CDD" id="cd00796">
    <property type="entry name" value="INT_Rci_Hp1_C"/>
    <property type="match status" value="1"/>
</dbReference>
<evidence type="ECO:0000256" key="1">
    <source>
        <dbReference type="ARBA" id="ARBA00008857"/>
    </source>
</evidence>
<dbReference type="InterPro" id="IPR013762">
    <property type="entry name" value="Integrase-like_cat_sf"/>
</dbReference>
<evidence type="ECO:0000313" key="8">
    <source>
        <dbReference type="EMBL" id="KNH00789.1"/>
    </source>
</evidence>
<sequence length="440" mass="48821">MVKLTKRTVEAAKSQVKDYIIWDEELPGFGLRVYRSGKRSYVIQYRQRARARRLTLGLHGVWTAELARREAKAQLGRVAGGDDPAEERLEDHRAITMKDLCKRYIQDLDDGLILGKGGRPKKQSTIDTDIGRIKRHIIPLIGTRRVKDLTRADMVKIMRDIMAGRSRIIVKTKKLRGKSIVRGGPGTATRTLGLIGGILSYAIDLGIIEHNPAHGIKKPKYKVRERRLTETEYGILGNMLRDAQAQEKFWPTTDIIRQIALTGCRRGEIINLKWCDVDLDGSCLRLSESKEGRSIRPIGLPVVEFLEARRQTATGSYVFPGYGEDNAFGGFPNHWDALFKGSPLDGVTAHVLRHSFASIGNDLGFTEITIAALLGHAKGSITSRYIHVLDATLVTAADMIAGYVSALLNGTNFQRGSFALDRTARKSAMSEFIAERAAGS</sequence>
<keyword evidence="4" id="KW-0233">DNA recombination</keyword>
<dbReference type="SUPFAM" id="SSF56349">
    <property type="entry name" value="DNA breaking-rejoining enzymes"/>
    <property type="match status" value="1"/>
</dbReference>
<dbReference type="Gene3D" id="1.10.150.130">
    <property type="match status" value="1"/>
</dbReference>
<evidence type="ECO:0000256" key="4">
    <source>
        <dbReference type="ARBA" id="ARBA00023172"/>
    </source>
</evidence>
<dbReference type="PANTHER" id="PTHR30629:SF2">
    <property type="entry name" value="PROPHAGE INTEGRASE INTS-RELATED"/>
    <property type="match status" value="1"/>
</dbReference>
<dbReference type="STRING" id="1306953.J121_1412"/>
<feature type="domain" description="Tyr recombinase" evidence="6">
    <location>
        <begin position="223"/>
        <end position="398"/>
    </location>
</feature>
<reference evidence="8" key="1">
    <citation type="submission" date="2015-02" db="EMBL/GenBank/DDBJ databases">
        <authorList>
            <person name="Chooi Y.-H."/>
        </authorList>
    </citation>
    <scope>NUCLEOTIDE SEQUENCE [LARGE SCALE GENOMIC DNA]</scope>
    <source>
        <strain evidence="8">LAMA 915</strain>
    </source>
</reference>
<dbReference type="EMBL" id="JYNE01000028">
    <property type="protein sequence ID" value="KNH00789.1"/>
    <property type="molecule type" value="Genomic_DNA"/>
</dbReference>
<proteinExistence type="inferred from homology"/>
<protein>
    <submittedName>
        <fullName evidence="8">Integrase</fullName>
    </submittedName>
</protein>
<evidence type="ECO:0000256" key="3">
    <source>
        <dbReference type="ARBA" id="ARBA00023125"/>
    </source>
</evidence>
<dbReference type="InterPro" id="IPR025166">
    <property type="entry name" value="Integrase_DNA_bind_dom"/>
</dbReference>
<accession>A0A0L1KA75</accession>
<dbReference type="Pfam" id="PF13356">
    <property type="entry name" value="Arm-DNA-bind_3"/>
    <property type="match status" value="1"/>
</dbReference>
<dbReference type="Proteomes" id="UP000037446">
    <property type="component" value="Unassembled WGS sequence"/>
</dbReference>
<dbReference type="GO" id="GO:0006310">
    <property type="term" value="P:DNA recombination"/>
    <property type="evidence" value="ECO:0007669"/>
    <property type="project" value="UniProtKB-KW"/>
</dbReference>
<evidence type="ECO:0000256" key="2">
    <source>
        <dbReference type="ARBA" id="ARBA00022908"/>
    </source>
</evidence>
<organism evidence="8 9">
    <name type="scientific">Qipengyuania citrea LAMA 915</name>
    <dbReference type="NCBI Taxonomy" id="1306953"/>
    <lineage>
        <taxon>Bacteria</taxon>
        <taxon>Pseudomonadati</taxon>
        <taxon>Pseudomonadota</taxon>
        <taxon>Alphaproteobacteria</taxon>
        <taxon>Sphingomonadales</taxon>
        <taxon>Erythrobacteraceae</taxon>
        <taxon>Qipengyuania</taxon>
    </lineage>
</organism>
<dbReference type="InterPro" id="IPR011010">
    <property type="entry name" value="DNA_brk_join_enz"/>
</dbReference>
<name>A0A0L1KA75_9SPHN</name>
<dbReference type="Gene3D" id="3.30.160.390">
    <property type="entry name" value="Integrase, DNA-binding domain"/>
    <property type="match status" value="1"/>
</dbReference>
<evidence type="ECO:0000313" key="9">
    <source>
        <dbReference type="Proteomes" id="UP000037446"/>
    </source>
</evidence>
<dbReference type="PROSITE" id="PS51898">
    <property type="entry name" value="TYR_RECOMBINASE"/>
    <property type="match status" value="1"/>
</dbReference>
<dbReference type="InterPro" id="IPR038488">
    <property type="entry name" value="Integrase_DNA-bd_sf"/>
</dbReference>
<evidence type="ECO:0000256" key="5">
    <source>
        <dbReference type="PROSITE-ProRule" id="PRU01248"/>
    </source>
</evidence>